<dbReference type="EMBL" id="CP054491">
    <property type="protein sequence ID" value="QKQ26847.1"/>
    <property type="molecule type" value="Genomic_DNA"/>
</dbReference>
<sequence length="40" mass="4683">MYPRLPPNTEKSYLSWINRFLRFHAPLLPAQFGESEAASF</sequence>
<organism evidence="3 4">
    <name type="scientific">Candidatus Reidiella endopervernicosa</name>
    <dbReference type="NCBI Taxonomy" id="2738883"/>
    <lineage>
        <taxon>Bacteria</taxon>
        <taxon>Pseudomonadati</taxon>
        <taxon>Pseudomonadota</taxon>
        <taxon>Gammaproteobacteria</taxon>
        <taxon>Candidatus Reidiella</taxon>
    </lineage>
</organism>
<dbReference type="KEGG" id="rev:HUE57_11560"/>
<dbReference type="Proteomes" id="UP000509658">
    <property type="component" value="Chromosome"/>
</dbReference>
<dbReference type="GO" id="GO:0003677">
    <property type="term" value="F:DNA binding"/>
    <property type="evidence" value="ECO:0007669"/>
    <property type="project" value="UniProtKB-KW"/>
</dbReference>
<dbReference type="AlphaFoldDB" id="A0A6N0HX84"/>
<dbReference type="GO" id="GO:0015074">
    <property type="term" value="P:DNA integration"/>
    <property type="evidence" value="ECO:0007669"/>
    <property type="project" value="InterPro"/>
</dbReference>
<dbReference type="InterPro" id="IPR010998">
    <property type="entry name" value="Integrase_recombinase_N"/>
</dbReference>
<proteinExistence type="predicted"/>
<dbReference type="Pfam" id="PF13495">
    <property type="entry name" value="Phage_int_SAM_4"/>
    <property type="match status" value="1"/>
</dbReference>
<feature type="domain" description="Integrase SAM-like N-terminal" evidence="2">
    <location>
        <begin position="4"/>
        <end position="40"/>
    </location>
</feature>
<evidence type="ECO:0000259" key="2">
    <source>
        <dbReference type="Pfam" id="PF13495"/>
    </source>
</evidence>
<name>A0A6N0HX84_9GAMM</name>
<evidence type="ECO:0000313" key="3">
    <source>
        <dbReference type="EMBL" id="QKQ26847.1"/>
    </source>
</evidence>
<evidence type="ECO:0000313" key="4">
    <source>
        <dbReference type="Proteomes" id="UP000509658"/>
    </source>
</evidence>
<dbReference type="Gene3D" id="1.10.150.130">
    <property type="match status" value="1"/>
</dbReference>
<accession>A0A6N0HX84</accession>
<gene>
    <name evidence="3" type="ORF">HUE57_11560</name>
</gene>
<evidence type="ECO:0000256" key="1">
    <source>
        <dbReference type="ARBA" id="ARBA00023125"/>
    </source>
</evidence>
<reference evidence="3 4" key="1">
    <citation type="submission" date="2020-05" db="EMBL/GenBank/DDBJ databases">
        <title>Horizontal transmission and recombination maintain forever young bacterial symbiont genomes.</title>
        <authorList>
            <person name="Russell S.L."/>
            <person name="Pepper-Tunick E."/>
            <person name="Svedberg J."/>
            <person name="Byrne A."/>
            <person name="Ruelas Castillo J."/>
            <person name="Vollmers C."/>
            <person name="Beinart R.A."/>
            <person name="Corbett-Detig R."/>
        </authorList>
    </citation>
    <scope>NUCLEOTIDE SEQUENCE [LARGE SCALE GENOMIC DNA]</scope>
    <source>
        <strain evidence="3">Santa_Monica_outfall</strain>
    </source>
</reference>
<protein>
    <submittedName>
        <fullName evidence="3">Phage integrase N-terminal SAM-like domain-containing protein</fullName>
    </submittedName>
</protein>
<keyword evidence="4" id="KW-1185">Reference proteome</keyword>
<dbReference type="InterPro" id="IPR004107">
    <property type="entry name" value="Integrase_SAM-like_N"/>
</dbReference>
<keyword evidence="1" id="KW-0238">DNA-binding</keyword>